<keyword evidence="4" id="KW-1185">Reference proteome</keyword>
<name>A0A511DPL8_9PSEU</name>
<evidence type="ECO:0000313" key="4">
    <source>
        <dbReference type="Proteomes" id="UP000321685"/>
    </source>
</evidence>
<dbReference type="InterPro" id="IPR001345">
    <property type="entry name" value="PG/BPGM_mutase_AS"/>
</dbReference>
<accession>A0A511DPL8</accession>
<organism evidence="3 4">
    <name type="scientific">Pseudonocardia sulfidoxydans NBRC 16205</name>
    <dbReference type="NCBI Taxonomy" id="1223511"/>
    <lineage>
        <taxon>Bacteria</taxon>
        <taxon>Bacillati</taxon>
        <taxon>Actinomycetota</taxon>
        <taxon>Actinomycetes</taxon>
        <taxon>Pseudonocardiales</taxon>
        <taxon>Pseudonocardiaceae</taxon>
        <taxon>Pseudonocardia</taxon>
    </lineage>
</organism>
<dbReference type="Pfam" id="PF00300">
    <property type="entry name" value="His_Phos_1"/>
    <property type="match status" value="1"/>
</dbReference>
<dbReference type="PIRSF" id="PIRSF000709">
    <property type="entry name" value="6PFK_2-Ptase"/>
    <property type="match status" value="1"/>
</dbReference>
<reference evidence="3 4" key="1">
    <citation type="submission" date="2019-07" db="EMBL/GenBank/DDBJ databases">
        <title>Whole genome shotgun sequence of Pseudonocardia sulfidoxydans NBRC 16205.</title>
        <authorList>
            <person name="Hosoyama A."/>
            <person name="Uohara A."/>
            <person name="Ohji S."/>
            <person name="Ichikawa N."/>
        </authorList>
    </citation>
    <scope>NUCLEOTIDE SEQUENCE [LARGE SCALE GENOMIC DNA]</scope>
    <source>
        <strain evidence="3 4">NBRC 16205</strain>
    </source>
</reference>
<dbReference type="RefSeq" id="WP_147115384.1">
    <property type="nucleotide sequence ID" value="NZ_BJVJ01000109.1"/>
</dbReference>
<evidence type="ECO:0000256" key="1">
    <source>
        <dbReference type="PIRSR" id="PIRSR613078-1"/>
    </source>
</evidence>
<gene>
    <name evidence="3" type="primary">gpm</name>
    <name evidence="3" type="ORF">PSU4_57140</name>
</gene>
<comment type="caution">
    <text evidence="3">The sequence shown here is derived from an EMBL/GenBank/DDBJ whole genome shotgun (WGS) entry which is preliminary data.</text>
</comment>
<dbReference type="PANTHER" id="PTHR48100:SF62">
    <property type="entry name" value="GLUCOSYL-3-PHOSPHOGLYCERATE PHOSPHATASE"/>
    <property type="match status" value="1"/>
</dbReference>
<dbReference type="Proteomes" id="UP000321685">
    <property type="component" value="Unassembled WGS sequence"/>
</dbReference>
<protein>
    <submittedName>
        <fullName evidence="3">Phosphoglycerate mutase</fullName>
    </submittedName>
</protein>
<dbReference type="InterPro" id="IPR013078">
    <property type="entry name" value="His_Pase_superF_clade-1"/>
</dbReference>
<dbReference type="AlphaFoldDB" id="A0A511DPL8"/>
<evidence type="ECO:0000256" key="2">
    <source>
        <dbReference type="PIRSR" id="PIRSR613078-2"/>
    </source>
</evidence>
<dbReference type="CDD" id="cd07067">
    <property type="entry name" value="HP_PGM_like"/>
    <property type="match status" value="1"/>
</dbReference>
<feature type="binding site" evidence="2">
    <location>
        <position position="60"/>
    </location>
    <ligand>
        <name>substrate</name>
    </ligand>
</feature>
<dbReference type="SMART" id="SM00855">
    <property type="entry name" value="PGAM"/>
    <property type="match status" value="1"/>
</dbReference>
<feature type="active site" description="Tele-phosphohistidine intermediate" evidence="1">
    <location>
        <position position="11"/>
    </location>
</feature>
<proteinExistence type="predicted"/>
<dbReference type="EMBL" id="BJVJ01000109">
    <property type="protein sequence ID" value="GEL26760.1"/>
    <property type="molecule type" value="Genomic_DNA"/>
</dbReference>
<dbReference type="GO" id="GO:0016791">
    <property type="term" value="F:phosphatase activity"/>
    <property type="evidence" value="ECO:0007669"/>
    <property type="project" value="TreeGrafter"/>
</dbReference>
<dbReference type="OrthoDB" id="9781415at2"/>
<dbReference type="Gene3D" id="3.40.50.1240">
    <property type="entry name" value="Phosphoglycerate mutase-like"/>
    <property type="match status" value="1"/>
</dbReference>
<sequence>MSLRRVVLLRHGQTDHNVEGRMQGHIDSTLTGAGVQQARDAAPQLARFEPTRLISSDLSRAARTADEVAAVTGLTVEHDRRLRETDLGDWGGQSIVEIEKNTPGAIDAWRSDPSWRPPAGETRVEVVARSVPLVEELDAEYAESDADVTVLLVAHSGVIAGMVSGLLDLPQTVWPAVGGMGNAHWAVLGRRPGKSMWRLTAYNMGVTR</sequence>
<dbReference type="PANTHER" id="PTHR48100">
    <property type="entry name" value="BROAD-SPECIFICITY PHOSPHATASE YOR283W-RELATED"/>
    <property type="match status" value="1"/>
</dbReference>
<dbReference type="SUPFAM" id="SSF53254">
    <property type="entry name" value="Phosphoglycerate mutase-like"/>
    <property type="match status" value="1"/>
</dbReference>
<dbReference type="InterPro" id="IPR050275">
    <property type="entry name" value="PGM_Phosphatase"/>
</dbReference>
<dbReference type="PROSITE" id="PS00175">
    <property type="entry name" value="PG_MUTASE"/>
    <property type="match status" value="1"/>
</dbReference>
<dbReference type="InterPro" id="IPR029033">
    <property type="entry name" value="His_PPase_superfam"/>
</dbReference>
<feature type="binding site" evidence="2">
    <location>
        <begin position="10"/>
        <end position="17"/>
    </location>
    <ligand>
        <name>substrate</name>
    </ligand>
</feature>
<feature type="active site" description="Proton donor/acceptor" evidence="1">
    <location>
        <position position="84"/>
    </location>
</feature>
<evidence type="ECO:0000313" key="3">
    <source>
        <dbReference type="EMBL" id="GEL26760.1"/>
    </source>
</evidence>
<dbReference type="GO" id="GO:0005737">
    <property type="term" value="C:cytoplasm"/>
    <property type="evidence" value="ECO:0007669"/>
    <property type="project" value="TreeGrafter"/>
</dbReference>